<feature type="region of interest" description="Disordered" evidence="1">
    <location>
        <begin position="26"/>
        <end position="45"/>
    </location>
</feature>
<feature type="region of interest" description="Disordered" evidence="1">
    <location>
        <begin position="78"/>
        <end position="123"/>
    </location>
</feature>
<proteinExistence type="predicted"/>
<protein>
    <submittedName>
        <fullName evidence="2">Uncharacterized protein</fullName>
    </submittedName>
</protein>
<evidence type="ECO:0000313" key="2">
    <source>
        <dbReference type="EMBL" id="KAL0360968.1"/>
    </source>
</evidence>
<name>A0AAW2PZU2_SESRA</name>
<dbReference type="EMBL" id="JACGWJ010000016">
    <property type="protein sequence ID" value="KAL0360968.1"/>
    <property type="molecule type" value="Genomic_DNA"/>
</dbReference>
<reference evidence="2" key="2">
    <citation type="journal article" date="2024" name="Plant">
        <title>Genomic evolution and insights into agronomic trait innovations of Sesamum species.</title>
        <authorList>
            <person name="Miao H."/>
            <person name="Wang L."/>
            <person name="Qu L."/>
            <person name="Liu H."/>
            <person name="Sun Y."/>
            <person name="Le M."/>
            <person name="Wang Q."/>
            <person name="Wei S."/>
            <person name="Zheng Y."/>
            <person name="Lin W."/>
            <person name="Duan Y."/>
            <person name="Cao H."/>
            <person name="Xiong S."/>
            <person name="Wang X."/>
            <person name="Wei L."/>
            <person name="Li C."/>
            <person name="Ma Q."/>
            <person name="Ju M."/>
            <person name="Zhao R."/>
            <person name="Li G."/>
            <person name="Mu C."/>
            <person name="Tian Q."/>
            <person name="Mei H."/>
            <person name="Zhang T."/>
            <person name="Gao T."/>
            <person name="Zhang H."/>
        </authorList>
    </citation>
    <scope>NUCLEOTIDE SEQUENCE</scope>
    <source>
        <strain evidence="2">G02</strain>
    </source>
</reference>
<evidence type="ECO:0000256" key="1">
    <source>
        <dbReference type="SAM" id="MobiDB-lite"/>
    </source>
</evidence>
<gene>
    <name evidence="2" type="ORF">Sradi_3781300</name>
</gene>
<sequence length="138" mass="16860">MKDGEWQKSKDRGRWKYNKEKYVRAKREREPPYRPKFHRFHREKGHDTEECFQLKEENERLVRQGYFKEFILEQGRKLRDHKMKERTRSRSRSSERFKGASRKDGRENVPVKGVINTSAGGSVVGWSNRERKRYERNN</sequence>
<accession>A0AAW2PZU2</accession>
<organism evidence="2">
    <name type="scientific">Sesamum radiatum</name>
    <name type="common">Black benniseed</name>
    <dbReference type="NCBI Taxonomy" id="300843"/>
    <lineage>
        <taxon>Eukaryota</taxon>
        <taxon>Viridiplantae</taxon>
        <taxon>Streptophyta</taxon>
        <taxon>Embryophyta</taxon>
        <taxon>Tracheophyta</taxon>
        <taxon>Spermatophyta</taxon>
        <taxon>Magnoliopsida</taxon>
        <taxon>eudicotyledons</taxon>
        <taxon>Gunneridae</taxon>
        <taxon>Pentapetalae</taxon>
        <taxon>asterids</taxon>
        <taxon>lamiids</taxon>
        <taxon>Lamiales</taxon>
        <taxon>Pedaliaceae</taxon>
        <taxon>Sesamum</taxon>
    </lineage>
</organism>
<dbReference type="AlphaFoldDB" id="A0AAW2PZU2"/>
<comment type="caution">
    <text evidence="2">The sequence shown here is derived from an EMBL/GenBank/DDBJ whole genome shotgun (WGS) entry which is preliminary data.</text>
</comment>
<reference evidence="2" key="1">
    <citation type="submission" date="2020-06" db="EMBL/GenBank/DDBJ databases">
        <authorList>
            <person name="Li T."/>
            <person name="Hu X."/>
            <person name="Zhang T."/>
            <person name="Song X."/>
            <person name="Zhang H."/>
            <person name="Dai N."/>
            <person name="Sheng W."/>
            <person name="Hou X."/>
            <person name="Wei L."/>
        </authorList>
    </citation>
    <scope>NUCLEOTIDE SEQUENCE</scope>
    <source>
        <strain evidence="2">G02</strain>
        <tissue evidence="2">Leaf</tissue>
    </source>
</reference>
<feature type="compositionally biased region" description="Basic and acidic residues" evidence="1">
    <location>
        <begin position="78"/>
        <end position="109"/>
    </location>
</feature>